<sequence>MSEVTAIIVAAGEGRRFGFSKQFALLRGKSVLDRCLEMFEAHKKVEAIVLVLKDVSLKKEYLKRYRKIVAVAKGGKRRQDSVFSGFRQIDPEKADIVLVHDGVRSLVSEDLIDRVIEAAREAGAVVPAIPVEDTIKLVEGDEVSRTLDREKLFRVQTPQGFSYRILKAALDKAKEENFYGTDEASLAERIGKKVVVVQGDHKNIKITAPEDLKIAEAFLEG</sequence>
<dbReference type="FunFam" id="3.90.550.10:FF:000003">
    <property type="entry name" value="2-C-methyl-D-erythritol 4-phosphate cytidylyltransferase"/>
    <property type="match status" value="1"/>
</dbReference>
<evidence type="ECO:0000256" key="6">
    <source>
        <dbReference type="ARBA" id="ARBA00023229"/>
    </source>
</evidence>
<dbReference type="InterPro" id="IPR034683">
    <property type="entry name" value="IspD/TarI"/>
</dbReference>
<dbReference type="InterPro" id="IPR001228">
    <property type="entry name" value="IspD"/>
</dbReference>
<dbReference type="Gene3D" id="3.90.550.10">
    <property type="entry name" value="Spore Coat Polysaccharide Biosynthesis Protein SpsA, Chain A"/>
    <property type="match status" value="1"/>
</dbReference>
<gene>
    <name evidence="7" type="ORF">LCGC14_0773470</name>
</gene>
<evidence type="ECO:0000256" key="2">
    <source>
        <dbReference type="ARBA" id="ARBA00009789"/>
    </source>
</evidence>
<comment type="similarity">
    <text evidence="2">Belongs to the IspD/TarI cytidylyltransferase family. IspD subfamily.</text>
</comment>
<dbReference type="HAMAP" id="MF_00108">
    <property type="entry name" value="IspD"/>
    <property type="match status" value="1"/>
</dbReference>
<dbReference type="GO" id="GO:0050518">
    <property type="term" value="F:2-C-methyl-D-erythritol 4-phosphate cytidylyltransferase activity"/>
    <property type="evidence" value="ECO:0007669"/>
    <property type="project" value="UniProtKB-EC"/>
</dbReference>
<proteinExistence type="inferred from homology"/>
<dbReference type="InterPro" id="IPR050088">
    <property type="entry name" value="IspD/TarI_cytidylyltransf_bact"/>
</dbReference>
<dbReference type="Pfam" id="PF01128">
    <property type="entry name" value="IspD"/>
    <property type="match status" value="1"/>
</dbReference>
<keyword evidence="6" id="KW-0414">Isoprene biosynthesis</keyword>
<dbReference type="InterPro" id="IPR018294">
    <property type="entry name" value="ISPD_synthase_CS"/>
</dbReference>
<dbReference type="PANTHER" id="PTHR32125">
    <property type="entry name" value="2-C-METHYL-D-ERYTHRITOL 4-PHOSPHATE CYTIDYLYLTRANSFERASE, CHLOROPLASTIC"/>
    <property type="match status" value="1"/>
</dbReference>
<dbReference type="UniPathway" id="UPA00056">
    <property type="reaction ID" value="UER00093"/>
</dbReference>
<evidence type="ECO:0000256" key="1">
    <source>
        <dbReference type="ARBA" id="ARBA00004787"/>
    </source>
</evidence>
<dbReference type="SUPFAM" id="SSF53448">
    <property type="entry name" value="Nucleotide-diphospho-sugar transferases"/>
    <property type="match status" value="1"/>
</dbReference>
<evidence type="ECO:0000256" key="4">
    <source>
        <dbReference type="ARBA" id="ARBA00022679"/>
    </source>
</evidence>
<keyword evidence="4" id="KW-0808">Transferase</keyword>
<reference evidence="7" key="1">
    <citation type="journal article" date="2015" name="Nature">
        <title>Complex archaea that bridge the gap between prokaryotes and eukaryotes.</title>
        <authorList>
            <person name="Spang A."/>
            <person name="Saw J.H."/>
            <person name="Jorgensen S.L."/>
            <person name="Zaremba-Niedzwiedzka K."/>
            <person name="Martijn J."/>
            <person name="Lind A.E."/>
            <person name="van Eijk R."/>
            <person name="Schleper C."/>
            <person name="Guy L."/>
            <person name="Ettema T.J."/>
        </authorList>
    </citation>
    <scope>NUCLEOTIDE SEQUENCE</scope>
</reference>
<accession>A0A0F9T4J6</accession>
<dbReference type="PANTHER" id="PTHR32125:SF4">
    <property type="entry name" value="2-C-METHYL-D-ERYTHRITOL 4-PHOSPHATE CYTIDYLYLTRANSFERASE, CHLOROPLASTIC"/>
    <property type="match status" value="1"/>
</dbReference>
<comment type="pathway">
    <text evidence="1">Isoprenoid biosynthesis; isopentenyl diphosphate biosynthesis via DXP pathway; isopentenyl diphosphate from 1-deoxy-D-xylulose 5-phosphate: step 2/6.</text>
</comment>
<dbReference type="GO" id="GO:0019288">
    <property type="term" value="P:isopentenyl diphosphate biosynthetic process, methylerythritol 4-phosphate pathway"/>
    <property type="evidence" value="ECO:0007669"/>
    <property type="project" value="UniProtKB-UniPathway"/>
</dbReference>
<keyword evidence="5" id="KW-0548">Nucleotidyltransferase</keyword>
<dbReference type="EMBL" id="LAZR01001964">
    <property type="protein sequence ID" value="KKN36463.1"/>
    <property type="molecule type" value="Genomic_DNA"/>
</dbReference>
<evidence type="ECO:0000256" key="5">
    <source>
        <dbReference type="ARBA" id="ARBA00022695"/>
    </source>
</evidence>
<dbReference type="InterPro" id="IPR029044">
    <property type="entry name" value="Nucleotide-diphossugar_trans"/>
</dbReference>
<organism evidence="7">
    <name type="scientific">marine sediment metagenome</name>
    <dbReference type="NCBI Taxonomy" id="412755"/>
    <lineage>
        <taxon>unclassified sequences</taxon>
        <taxon>metagenomes</taxon>
        <taxon>ecological metagenomes</taxon>
    </lineage>
</organism>
<dbReference type="NCBIfam" id="TIGR00453">
    <property type="entry name" value="ispD"/>
    <property type="match status" value="1"/>
</dbReference>
<dbReference type="AlphaFoldDB" id="A0A0F9T4J6"/>
<comment type="caution">
    <text evidence="7">The sequence shown here is derived from an EMBL/GenBank/DDBJ whole genome shotgun (WGS) entry which is preliminary data.</text>
</comment>
<evidence type="ECO:0000256" key="3">
    <source>
        <dbReference type="ARBA" id="ARBA00012526"/>
    </source>
</evidence>
<dbReference type="PROSITE" id="PS01295">
    <property type="entry name" value="ISPD"/>
    <property type="match status" value="1"/>
</dbReference>
<name>A0A0F9T4J6_9ZZZZ</name>
<dbReference type="CDD" id="cd02516">
    <property type="entry name" value="CDP-ME_synthetase"/>
    <property type="match status" value="1"/>
</dbReference>
<dbReference type="EC" id="2.7.7.60" evidence="3"/>
<evidence type="ECO:0000313" key="7">
    <source>
        <dbReference type="EMBL" id="KKN36463.1"/>
    </source>
</evidence>
<protein>
    <recommendedName>
        <fullName evidence="3">2-C-methyl-D-erythritol 4-phosphate cytidylyltransferase</fullName>
        <ecNumber evidence="3">2.7.7.60</ecNumber>
    </recommendedName>
</protein>